<evidence type="ECO:0000256" key="5">
    <source>
        <dbReference type="ARBA" id="ARBA00023022"/>
    </source>
</evidence>
<evidence type="ECO:0000313" key="8">
    <source>
        <dbReference type="EMBL" id="MCY1594701.1"/>
    </source>
</evidence>
<keyword evidence="6 7" id="KW-0078">Bacteriocin</keyword>
<evidence type="ECO:0000256" key="1">
    <source>
        <dbReference type="ARBA" id="ARBA00009379"/>
    </source>
</evidence>
<dbReference type="AlphaFoldDB" id="A0A9Q4H4T3"/>
<comment type="PTM">
    <text evidence="7">Maturation of lantibiotics involves the enzymatic conversion of Thr, and Ser into dehydrated AA and the formation of thioether bonds with cysteine. This is followed by membrane translocation and cleavage of the modified precursor.</text>
</comment>
<evidence type="ECO:0000256" key="6">
    <source>
        <dbReference type="ARBA" id="ARBA00023048"/>
    </source>
</evidence>
<dbReference type="Proteomes" id="UP001081438">
    <property type="component" value="Unassembled WGS sequence"/>
</dbReference>
<dbReference type="GO" id="GO:0031640">
    <property type="term" value="P:killing of cells of another organism"/>
    <property type="evidence" value="ECO:0007669"/>
    <property type="project" value="UniProtKB-UniRule"/>
</dbReference>
<name>A0A9Q4H4T3_9STAP</name>
<protein>
    <recommendedName>
        <fullName evidence="7">Lantibiotic</fullName>
    </recommendedName>
</protein>
<dbReference type="EMBL" id="JANSKX010000015">
    <property type="protein sequence ID" value="MCY1594701.1"/>
    <property type="molecule type" value="Genomic_DNA"/>
</dbReference>
<evidence type="ECO:0000256" key="4">
    <source>
        <dbReference type="ARBA" id="ARBA00022789"/>
    </source>
</evidence>
<evidence type="ECO:0000313" key="9">
    <source>
        <dbReference type="Proteomes" id="UP001081438"/>
    </source>
</evidence>
<dbReference type="GO" id="GO:0042742">
    <property type="term" value="P:defense response to bacterium"/>
    <property type="evidence" value="ECO:0007669"/>
    <property type="project" value="UniProtKB-UniRule"/>
</dbReference>
<comment type="similarity">
    <text evidence="1 7">Belongs to the type A lantibiotic family.</text>
</comment>
<comment type="caution">
    <text evidence="8">The sequence shown here is derived from an EMBL/GenBank/DDBJ whole genome shotgun (WGS) entry which is preliminary data.</text>
</comment>
<keyword evidence="2 7" id="KW-0929">Antimicrobial</keyword>
<keyword evidence="5 7" id="KW-0044">Antibiotic</keyword>
<accession>A0A9Q4H4T3</accession>
<dbReference type="GO" id="GO:0005102">
    <property type="term" value="F:signaling receptor binding"/>
    <property type="evidence" value="ECO:0007669"/>
    <property type="project" value="UniProtKB-KW"/>
</dbReference>
<reference evidence="8" key="1">
    <citation type="journal article" date="2022" name="Int. J. Mol. Sci.">
        <title>Phenotypic and genotypic virulence characterisation of Staphylococcus pettenkoferi strains isolated from human bloodstream and diabetic foot infections.</title>
        <authorList>
            <person name="Magnan C."/>
        </authorList>
    </citation>
    <scope>NUCLEOTIDE SEQUENCE</scope>
    <source>
        <strain evidence="8">NSP020P</strain>
    </source>
</reference>
<dbReference type="NCBIfam" id="NF040664">
    <property type="entry name" value="HEC_x9_TCC_lant"/>
    <property type="match status" value="1"/>
</dbReference>
<evidence type="ECO:0000256" key="3">
    <source>
        <dbReference type="ARBA" id="ARBA00022784"/>
    </source>
</evidence>
<sequence>MKNLESLKELNLLEEVTEEELDEVLGGKKGKGVIKTLSKECKMNTWQFIGTCCS</sequence>
<evidence type="ECO:0000256" key="2">
    <source>
        <dbReference type="ARBA" id="ARBA00022529"/>
    </source>
</evidence>
<dbReference type="InterPro" id="IPR007682">
    <property type="entry name" value="Lantibiotic_typ-A_Lactobact"/>
</dbReference>
<keyword evidence="4 7" id="KW-0425">Lantibiotic</keyword>
<organism evidence="8 9">
    <name type="scientific">Staphylococcus pettenkoferi</name>
    <dbReference type="NCBI Taxonomy" id="170573"/>
    <lineage>
        <taxon>Bacteria</taxon>
        <taxon>Bacillati</taxon>
        <taxon>Bacillota</taxon>
        <taxon>Bacilli</taxon>
        <taxon>Bacillales</taxon>
        <taxon>Staphylococcaceae</taxon>
        <taxon>Staphylococcus</taxon>
    </lineage>
</organism>
<gene>
    <name evidence="8" type="ORF">NW112_05580</name>
</gene>
<dbReference type="RefSeq" id="WP_145471428.1">
    <property type="nucleotide sequence ID" value="NZ_JALCYB010000010.1"/>
</dbReference>
<evidence type="ECO:0000256" key="7">
    <source>
        <dbReference type="RuleBase" id="RU362078"/>
    </source>
</evidence>
<dbReference type="Pfam" id="PF04604">
    <property type="entry name" value="L_biotic_typeA"/>
    <property type="match status" value="1"/>
</dbReference>
<dbReference type="GO" id="GO:0005576">
    <property type="term" value="C:extracellular region"/>
    <property type="evidence" value="ECO:0007669"/>
    <property type="project" value="InterPro"/>
</dbReference>
<proteinExistence type="inferred from homology"/>
<keyword evidence="3" id="KW-0883">Thioether bond</keyword>
<comment type="function">
    <text evidence="7">Lanthionine-containing peptide antibiotic (lantibiotic) active on Gram-positive bacteria. The bactericidal activity of lantibiotics is based on depolarization of energized bacterial cytoplasmic membranes, initiated by the formation of aqueous transmembrane pores.</text>
</comment>